<evidence type="ECO:0000256" key="1">
    <source>
        <dbReference type="ARBA" id="ARBA00022670"/>
    </source>
</evidence>
<reference evidence="7" key="1">
    <citation type="submission" date="2012-04" db="EMBL/GenBank/DDBJ databases">
        <title>Characterization of cDNAs Encoding Putative Serine Proteases and Gene Transcriptional Responses to Cry1Ab Protoxin in Ostrinia nubilalis Larvae.</title>
        <authorList>
            <person name="Yao J."/>
            <person name="Buschman L.L."/>
            <person name="Oppert B."/>
            <person name="Khajuria C."/>
            <person name="Zhu K.Y."/>
        </authorList>
    </citation>
    <scope>NUCLEOTIDE SEQUENCE</scope>
</reference>
<dbReference type="SUPFAM" id="SSF50494">
    <property type="entry name" value="Trypsin-like serine proteases"/>
    <property type="match status" value="1"/>
</dbReference>
<keyword evidence="2" id="KW-0378">Hydrolase</keyword>
<dbReference type="InterPro" id="IPR009003">
    <property type="entry name" value="Peptidase_S1_PA"/>
</dbReference>
<dbReference type="InterPro" id="IPR018114">
    <property type="entry name" value="TRYPSIN_HIS"/>
</dbReference>
<sequence length="278" mass="30462">MVFLKCIILFGLLGHIANGSPLKSEIMDLNPHIVGGVDAPDGYAPHSMALTSGYWVNSLMCGASIISECHVLTAAHCIEALLDINGQLLSTLHGVYATNEWQSTKHRTKFSGFINHEKYDAFLYKYDIGVLFLDGKLTPSDKWAIIALNFDWIDAGDKSSVTGYGRLWNWGPIATRLQLLYLKTIGEKECADGVSAAMPPGWWIPPVDQRVEICTFKGEGFGLCNGDSDSALVSLKTNTQTGIVAWGFPCARGAPDMFVRVSAFKDFLLNIMKTCDKC</sequence>
<feature type="domain" description="Peptidase S1" evidence="6">
    <location>
        <begin position="33"/>
        <end position="273"/>
    </location>
</feature>
<keyword evidence="5" id="KW-0732">Signal</keyword>
<evidence type="ECO:0000313" key="7">
    <source>
        <dbReference type="EMBL" id="AFM77774.1"/>
    </source>
</evidence>
<accession>I6TEX4</accession>
<evidence type="ECO:0000259" key="6">
    <source>
        <dbReference type="PROSITE" id="PS50240"/>
    </source>
</evidence>
<dbReference type="InterPro" id="IPR050430">
    <property type="entry name" value="Peptidase_S1"/>
</dbReference>
<keyword evidence="3" id="KW-0720">Serine protease</keyword>
<evidence type="ECO:0000256" key="3">
    <source>
        <dbReference type="ARBA" id="ARBA00022825"/>
    </source>
</evidence>
<feature type="chain" id="PRO_5003706174" evidence="5">
    <location>
        <begin position="20"/>
        <end position="278"/>
    </location>
</feature>
<dbReference type="GO" id="GO:0004252">
    <property type="term" value="F:serine-type endopeptidase activity"/>
    <property type="evidence" value="ECO:0007669"/>
    <property type="project" value="InterPro"/>
</dbReference>
<dbReference type="GO" id="GO:0006508">
    <property type="term" value="P:proteolysis"/>
    <property type="evidence" value="ECO:0007669"/>
    <property type="project" value="UniProtKB-KW"/>
</dbReference>
<evidence type="ECO:0000256" key="5">
    <source>
        <dbReference type="SAM" id="SignalP"/>
    </source>
</evidence>
<name>I6TEX4_OSTNU</name>
<dbReference type="PROSITE" id="PS00134">
    <property type="entry name" value="TRYPSIN_HIS"/>
    <property type="match status" value="1"/>
</dbReference>
<dbReference type="SMART" id="SM00020">
    <property type="entry name" value="Tryp_SPc"/>
    <property type="match status" value="1"/>
</dbReference>
<dbReference type="CDD" id="cd00190">
    <property type="entry name" value="Tryp_SPc"/>
    <property type="match status" value="1"/>
</dbReference>
<gene>
    <name evidence="7" type="primary">CTP15</name>
</gene>
<protein>
    <submittedName>
        <fullName evidence="7">Chymotrypsin-like serine protease 15</fullName>
    </submittedName>
</protein>
<dbReference type="PANTHER" id="PTHR24276">
    <property type="entry name" value="POLYSERASE-RELATED"/>
    <property type="match status" value="1"/>
</dbReference>
<dbReference type="AlphaFoldDB" id="I6TEX4"/>
<dbReference type="Gene3D" id="2.40.10.10">
    <property type="entry name" value="Trypsin-like serine proteases"/>
    <property type="match status" value="1"/>
</dbReference>
<dbReference type="EMBL" id="JQ904144">
    <property type="protein sequence ID" value="AFM77774.1"/>
    <property type="molecule type" value="mRNA"/>
</dbReference>
<evidence type="ECO:0000256" key="2">
    <source>
        <dbReference type="ARBA" id="ARBA00022801"/>
    </source>
</evidence>
<dbReference type="PROSITE" id="PS50240">
    <property type="entry name" value="TRYPSIN_DOM"/>
    <property type="match status" value="1"/>
</dbReference>
<dbReference type="InterPro" id="IPR001254">
    <property type="entry name" value="Trypsin_dom"/>
</dbReference>
<organism evidence="7">
    <name type="scientific">Ostrinia nubilalis</name>
    <name type="common">European corn borer</name>
    <name type="synonym">Pyralis nubilalis</name>
    <dbReference type="NCBI Taxonomy" id="29057"/>
    <lineage>
        <taxon>Eukaryota</taxon>
        <taxon>Metazoa</taxon>
        <taxon>Ecdysozoa</taxon>
        <taxon>Arthropoda</taxon>
        <taxon>Hexapoda</taxon>
        <taxon>Insecta</taxon>
        <taxon>Pterygota</taxon>
        <taxon>Neoptera</taxon>
        <taxon>Endopterygota</taxon>
        <taxon>Lepidoptera</taxon>
        <taxon>Glossata</taxon>
        <taxon>Ditrysia</taxon>
        <taxon>Pyraloidea</taxon>
        <taxon>Crambidae</taxon>
        <taxon>Pyraustinae</taxon>
        <taxon>Ostrinia</taxon>
    </lineage>
</organism>
<dbReference type="Pfam" id="PF00089">
    <property type="entry name" value="Trypsin"/>
    <property type="match status" value="1"/>
</dbReference>
<dbReference type="InterPro" id="IPR043504">
    <property type="entry name" value="Peptidase_S1_PA_chymotrypsin"/>
</dbReference>
<keyword evidence="1 7" id="KW-0645">Protease</keyword>
<dbReference type="PANTHER" id="PTHR24276:SF91">
    <property type="entry name" value="AT26814P-RELATED"/>
    <property type="match status" value="1"/>
</dbReference>
<proteinExistence type="evidence at transcript level"/>
<feature type="signal peptide" evidence="5">
    <location>
        <begin position="1"/>
        <end position="19"/>
    </location>
</feature>
<evidence type="ECO:0000256" key="4">
    <source>
        <dbReference type="ARBA" id="ARBA00023157"/>
    </source>
</evidence>
<keyword evidence="4" id="KW-1015">Disulfide bond</keyword>